<evidence type="ECO:0000313" key="3">
    <source>
        <dbReference type="Proteomes" id="UP001198242"/>
    </source>
</evidence>
<proteinExistence type="predicted"/>
<feature type="transmembrane region" description="Helical" evidence="1">
    <location>
        <begin position="131"/>
        <end position="148"/>
    </location>
</feature>
<dbReference type="EMBL" id="JAJEQM010000017">
    <property type="protein sequence ID" value="MCC2211396.1"/>
    <property type="molecule type" value="Genomic_DNA"/>
</dbReference>
<accession>A0AAE3DZN4</accession>
<dbReference type="AlphaFoldDB" id="A0AAE3DZN4"/>
<evidence type="ECO:0000256" key="1">
    <source>
        <dbReference type="SAM" id="Phobius"/>
    </source>
</evidence>
<dbReference type="Pfam" id="PF01944">
    <property type="entry name" value="SpoIIM"/>
    <property type="match status" value="1"/>
</dbReference>
<organism evidence="2 3">
    <name type="scientific">Hominilimicola fabiformis</name>
    <dbReference type="NCBI Taxonomy" id="2885356"/>
    <lineage>
        <taxon>Bacteria</taxon>
        <taxon>Bacillati</taxon>
        <taxon>Bacillota</taxon>
        <taxon>Clostridia</taxon>
        <taxon>Eubacteriales</taxon>
        <taxon>Oscillospiraceae</taxon>
        <taxon>Hominilimicola</taxon>
    </lineage>
</organism>
<feature type="transmembrane region" description="Helical" evidence="1">
    <location>
        <begin position="160"/>
        <end position="180"/>
    </location>
</feature>
<dbReference type="InterPro" id="IPR002798">
    <property type="entry name" value="SpoIIM-like"/>
</dbReference>
<name>A0AAE3DZN4_9FIRM</name>
<feature type="transmembrane region" description="Helical" evidence="1">
    <location>
        <begin position="71"/>
        <end position="91"/>
    </location>
</feature>
<comment type="caution">
    <text evidence="2">The sequence shown here is derived from an EMBL/GenBank/DDBJ whole genome shotgun (WGS) entry which is preliminary data.</text>
</comment>
<evidence type="ECO:0000313" key="2">
    <source>
        <dbReference type="EMBL" id="MCC2211396.1"/>
    </source>
</evidence>
<keyword evidence="1" id="KW-0812">Transmembrane</keyword>
<keyword evidence="3" id="KW-1185">Reference proteome</keyword>
<sequence>MKLNDIVADEKHGNGLLGLLIFLLVVGVTVGSVYLAKNSGDMGEGIKNYIGSFCTAVSENKNSMTVFKNSLQANLISVGIIFLMGFLRFGFIVTGAIIVRKGFIIGFTTASFIKFYGAKGMLVMLSTMPTILITIPTLLLFSAVSIKYSLNSERKSKKIIFSYIFFMIIIISIFCVASLSEGYLTTTFMSWVSPKLS</sequence>
<gene>
    <name evidence="2" type="ORF">LKE05_11430</name>
</gene>
<feature type="transmembrane region" description="Helical" evidence="1">
    <location>
        <begin position="16"/>
        <end position="36"/>
    </location>
</feature>
<dbReference type="Proteomes" id="UP001198242">
    <property type="component" value="Unassembled WGS sequence"/>
</dbReference>
<reference evidence="2 3" key="1">
    <citation type="submission" date="2021-10" db="EMBL/GenBank/DDBJ databases">
        <title>Anaerobic single-cell dispensing facilitates the cultivation of human gut bacteria.</title>
        <authorList>
            <person name="Afrizal A."/>
        </authorList>
    </citation>
    <scope>NUCLEOTIDE SEQUENCE [LARGE SCALE GENOMIC DNA]</scope>
    <source>
        <strain evidence="2 3">CLA-AA-H232</strain>
    </source>
</reference>
<keyword evidence="1" id="KW-0472">Membrane</keyword>
<protein>
    <submittedName>
        <fullName evidence="2">Stage II sporulation protein M</fullName>
    </submittedName>
</protein>
<feature type="transmembrane region" description="Helical" evidence="1">
    <location>
        <begin position="103"/>
        <end position="125"/>
    </location>
</feature>
<dbReference type="RefSeq" id="WP_308456942.1">
    <property type="nucleotide sequence ID" value="NZ_JAJEQM010000017.1"/>
</dbReference>
<keyword evidence="1" id="KW-1133">Transmembrane helix</keyword>